<keyword evidence="1 4" id="KW-0732">Signal</keyword>
<proteinExistence type="predicted"/>
<feature type="domain" description="ShKT" evidence="5">
    <location>
        <begin position="82"/>
        <end position="122"/>
    </location>
</feature>
<evidence type="ECO:0000313" key="6">
    <source>
        <dbReference type="EMBL" id="GMT21890.1"/>
    </source>
</evidence>
<name>A0AAV5VQV3_9BILA</name>
<dbReference type="Gene3D" id="1.10.10.1940">
    <property type="match status" value="1"/>
</dbReference>
<evidence type="ECO:0000256" key="1">
    <source>
        <dbReference type="ARBA" id="ARBA00022729"/>
    </source>
</evidence>
<feature type="non-terminal residue" evidence="6">
    <location>
        <position position="1"/>
    </location>
</feature>
<dbReference type="EMBL" id="BTSY01000004">
    <property type="protein sequence ID" value="GMT21890.1"/>
    <property type="molecule type" value="Genomic_DNA"/>
</dbReference>
<protein>
    <recommendedName>
        <fullName evidence="5">ShKT domain-containing protein</fullName>
    </recommendedName>
</protein>
<dbReference type="AlphaFoldDB" id="A0AAV5VQV3"/>
<evidence type="ECO:0000313" key="7">
    <source>
        <dbReference type="EMBL" id="GMT37219.1"/>
    </source>
</evidence>
<reference evidence="6" key="1">
    <citation type="submission" date="2023-10" db="EMBL/GenBank/DDBJ databases">
        <title>Genome assembly of Pristionchus species.</title>
        <authorList>
            <person name="Yoshida K."/>
            <person name="Sommer R.J."/>
        </authorList>
    </citation>
    <scope>NUCLEOTIDE SEQUENCE</scope>
    <source>
        <strain evidence="6">RS5133</strain>
    </source>
</reference>
<dbReference type="InterPro" id="IPR003582">
    <property type="entry name" value="ShKT_dom"/>
</dbReference>
<evidence type="ECO:0000256" key="3">
    <source>
        <dbReference type="PROSITE-ProRule" id="PRU01005"/>
    </source>
</evidence>
<evidence type="ECO:0000259" key="5">
    <source>
        <dbReference type="PROSITE" id="PS51670"/>
    </source>
</evidence>
<sequence>NTHSLLFPSTMNTSFLFALLGVGAVVSQNCVDLVNPRTGVSECASRRNLCNNSAYYALMTTQCPRTCGRCGSTTSTTARPGCVDLKNPSTGVSECAQNARLCNNPAYYSFMTTQCPKTCGRCGSGRR</sequence>
<dbReference type="Gene3D" id="1.10.10.1870">
    <property type="entry name" value="ShTK domain-like"/>
    <property type="match status" value="1"/>
</dbReference>
<evidence type="ECO:0000256" key="2">
    <source>
        <dbReference type="ARBA" id="ARBA00023157"/>
    </source>
</evidence>
<dbReference type="PANTHER" id="PTHR46219:SF18">
    <property type="entry name" value="SHKT DOMAIN-CONTAINING PROTEIN"/>
    <property type="match status" value="1"/>
</dbReference>
<evidence type="ECO:0000256" key="4">
    <source>
        <dbReference type="SAM" id="SignalP"/>
    </source>
</evidence>
<comment type="caution">
    <text evidence="3">Lacks conserved residue(s) required for the propagation of feature annotation.</text>
</comment>
<dbReference type="Pfam" id="PF01549">
    <property type="entry name" value="ShK"/>
    <property type="match status" value="2"/>
</dbReference>
<accession>A0AAV5VQV3</accession>
<keyword evidence="8" id="KW-1185">Reference proteome</keyword>
<dbReference type="PANTHER" id="PTHR46219">
    <property type="entry name" value="PROTEIN CBG11138"/>
    <property type="match status" value="1"/>
</dbReference>
<dbReference type="SMART" id="SM00254">
    <property type="entry name" value="ShKT"/>
    <property type="match status" value="2"/>
</dbReference>
<gene>
    <name evidence="6" type="ORF">PFISCL1PPCAC_13187</name>
    <name evidence="7" type="ORF">PFISCL1PPCAC_28516</name>
</gene>
<dbReference type="FunFam" id="1.10.10.1940:FF:000002">
    <property type="entry name" value="PHAryngeal gland Toxin-related"/>
    <property type="match status" value="2"/>
</dbReference>
<keyword evidence="2" id="KW-1015">Disulfide bond</keyword>
<evidence type="ECO:0000313" key="8">
    <source>
        <dbReference type="Proteomes" id="UP001432322"/>
    </source>
</evidence>
<feature type="chain" id="PRO_5044714752" description="ShKT domain-containing protein" evidence="4">
    <location>
        <begin position="28"/>
        <end position="127"/>
    </location>
</feature>
<comment type="caution">
    <text evidence="6">The sequence shown here is derived from an EMBL/GenBank/DDBJ whole genome shotgun (WGS) entry which is preliminary data.</text>
</comment>
<dbReference type="Proteomes" id="UP001432322">
    <property type="component" value="Unassembled WGS sequence"/>
</dbReference>
<organism evidence="6 8">
    <name type="scientific">Pristionchus fissidentatus</name>
    <dbReference type="NCBI Taxonomy" id="1538716"/>
    <lineage>
        <taxon>Eukaryota</taxon>
        <taxon>Metazoa</taxon>
        <taxon>Ecdysozoa</taxon>
        <taxon>Nematoda</taxon>
        <taxon>Chromadorea</taxon>
        <taxon>Rhabditida</taxon>
        <taxon>Rhabditina</taxon>
        <taxon>Diplogasteromorpha</taxon>
        <taxon>Diplogasteroidea</taxon>
        <taxon>Neodiplogasteridae</taxon>
        <taxon>Pristionchus</taxon>
    </lineage>
</organism>
<feature type="signal peptide" evidence="4">
    <location>
        <begin position="1"/>
        <end position="27"/>
    </location>
</feature>
<dbReference type="EMBL" id="BTSY01000072">
    <property type="protein sequence ID" value="GMT37219.1"/>
    <property type="molecule type" value="Genomic_DNA"/>
</dbReference>
<dbReference type="PROSITE" id="PS51670">
    <property type="entry name" value="SHKT"/>
    <property type="match status" value="1"/>
</dbReference>